<reference evidence="7" key="1">
    <citation type="journal article" date="2019" name="Int. J. Syst. Evol. Microbiol.">
        <title>The Global Catalogue of Microorganisms (GCM) 10K type strain sequencing project: providing services to taxonomists for standard genome sequencing and annotation.</title>
        <authorList>
            <consortium name="The Broad Institute Genomics Platform"/>
            <consortium name="The Broad Institute Genome Sequencing Center for Infectious Disease"/>
            <person name="Wu L."/>
            <person name="Ma J."/>
        </authorList>
    </citation>
    <scope>NUCLEOTIDE SEQUENCE [LARGE SCALE GENOMIC DNA]</scope>
    <source>
        <strain evidence="7">KCTC 33849</strain>
    </source>
</reference>
<evidence type="ECO:0000256" key="1">
    <source>
        <dbReference type="ARBA" id="ARBA00009437"/>
    </source>
</evidence>
<evidence type="ECO:0000256" key="2">
    <source>
        <dbReference type="ARBA" id="ARBA00023015"/>
    </source>
</evidence>
<sequence length="311" mass="36062">MELLQLHYFRTVAQLEHMTKAAEQLRIAQPALSKTIARLEEDLGVPLFRRNGRQIRLNEYGRSFLQRVELVLSTLEEGRRELEDMAGLNQGRIEIAIQDPDRIGEPLKLFSKKYPNAKFGIIQATHHEMESLLNEDRIDYCMSSLPIAASDIQSEYLTKEIINLALPPNHPFSDRDRLQLSEVKQEHFVGYKETHALYHIQNEFCRKSGISPNFVCRVDEPSMLLKMVEAGIGVAFVSSCIRDWSPQVQLVSIVDEHSKALFRLTWHKNRYLSKAALAFKQFLIDYYMQGVNLNEKLEDRWQNEEKISSSR</sequence>
<dbReference type="SUPFAM" id="SSF53850">
    <property type="entry name" value="Periplasmic binding protein-like II"/>
    <property type="match status" value="1"/>
</dbReference>
<dbReference type="SUPFAM" id="SSF46785">
    <property type="entry name" value="Winged helix' DNA-binding domain"/>
    <property type="match status" value="1"/>
</dbReference>
<organism evidence="6 7">
    <name type="scientific">Paenibacillus shunpengii</name>
    <dbReference type="NCBI Taxonomy" id="2054424"/>
    <lineage>
        <taxon>Bacteria</taxon>
        <taxon>Bacillati</taxon>
        <taxon>Bacillota</taxon>
        <taxon>Bacilli</taxon>
        <taxon>Bacillales</taxon>
        <taxon>Paenibacillaceae</taxon>
        <taxon>Paenibacillus</taxon>
    </lineage>
</organism>
<dbReference type="Gene3D" id="1.10.10.10">
    <property type="entry name" value="Winged helix-like DNA-binding domain superfamily/Winged helix DNA-binding domain"/>
    <property type="match status" value="1"/>
</dbReference>
<dbReference type="InterPro" id="IPR036390">
    <property type="entry name" value="WH_DNA-bd_sf"/>
</dbReference>
<dbReference type="InterPro" id="IPR000847">
    <property type="entry name" value="LysR_HTH_N"/>
</dbReference>
<comment type="similarity">
    <text evidence="1">Belongs to the LysR transcriptional regulatory family.</text>
</comment>
<dbReference type="CDD" id="cd05466">
    <property type="entry name" value="PBP2_LTTR_substrate"/>
    <property type="match status" value="1"/>
</dbReference>
<dbReference type="Gene3D" id="3.40.190.290">
    <property type="match status" value="1"/>
</dbReference>
<evidence type="ECO:0000256" key="3">
    <source>
        <dbReference type="ARBA" id="ARBA00023125"/>
    </source>
</evidence>
<accession>A0ABW5SLR1</accession>
<dbReference type="InterPro" id="IPR050950">
    <property type="entry name" value="HTH-type_LysR_regulators"/>
</dbReference>
<dbReference type="RefSeq" id="WP_379261599.1">
    <property type="nucleotide sequence ID" value="NZ_JBHUMJ010000002.1"/>
</dbReference>
<keyword evidence="2" id="KW-0805">Transcription regulation</keyword>
<dbReference type="EMBL" id="JBHUMJ010000002">
    <property type="protein sequence ID" value="MFD2700629.1"/>
    <property type="molecule type" value="Genomic_DNA"/>
</dbReference>
<evidence type="ECO:0000259" key="5">
    <source>
        <dbReference type="PROSITE" id="PS50931"/>
    </source>
</evidence>
<evidence type="ECO:0000313" key="7">
    <source>
        <dbReference type="Proteomes" id="UP001597540"/>
    </source>
</evidence>
<protein>
    <submittedName>
        <fullName evidence="6">LysR family transcriptional regulator</fullName>
    </submittedName>
</protein>
<evidence type="ECO:0000256" key="4">
    <source>
        <dbReference type="ARBA" id="ARBA00023163"/>
    </source>
</evidence>
<keyword evidence="3" id="KW-0238">DNA-binding</keyword>
<proteinExistence type="inferred from homology"/>
<dbReference type="PRINTS" id="PR00039">
    <property type="entry name" value="HTHLYSR"/>
</dbReference>
<comment type="caution">
    <text evidence="6">The sequence shown here is derived from an EMBL/GenBank/DDBJ whole genome shotgun (WGS) entry which is preliminary data.</text>
</comment>
<dbReference type="PANTHER" id="PTHR30419:SF28">
    <property type="entry name" value="HTH-TYPE TRANSCRIPTIONAL REGULATOR BSDA"/>
    <property type="match status" value="1"/>
</dbReference>
<keyword evidence="4" id="KW-0804">Transcription</keyword>
<feature type="domain" description="HTH lysR-type" evidence="5">
    <location>
        <begin position="1"/>
        <end position="58"/>
    </location>
</feature>
<dbReference type="Pfam" id="PF03466">
    <property type="entry name" value="LysR_substrate"/>
    <property type="match status" value="1"/>
</dbReference>
<dbReference type="PROSITE" id="PS50931">
    <property type="entry name" value="HTH_LYSR"/>
    <property type="match status" value="1"/>
</dbReference>
<keyword evidence="7" id="KW-1185">Reference proteome</keyword>
<dbReference type="Pfam" id="PF00126">
    <property type="entry name" value="HTH_1"/>
    <property type="match status" value="1"/>
</dbReference>
<evidence type="ECO:0000313" key="6">
    <source>
        <dbReference type="EMBL" id="MFD2700629.1"/>
    </source>
</evidence>
<dbReference type="InterPro" id="IPR036388">
    <property type="entry name" value="WH-like_DNA-bd_sf"/>
</dbReference>
<dbReference type="InterPro" id="IPR005119">
    <property type="entry name" value="LysR_subst-bd"/>
</dbReference>
<gene>
    <name evidence="6" type="ORF">ACFSVM_09105</name>
</gene>
<dbReference type="PANTHER" id="PTHR30419">
    <property type="entry name" value="HTH-TYPE TRANSCRIPTIONAL REGULATOR YBHD"/>
    <property type="match status" value="1"/>
</dbReference>
<name>A0ABW5SLR1_9BACL</name>
<dbReference type="Proteomes" id="UP001597540">
    <property type="component" value="Unassembled WGS sequence"/>
</dbReference>